<dbReference type="InterPro" id="IPR009739">
    <property type="entry name" value="LprI-like_N"/>
</dbReference>
<feature type="domain" description="Lysozyme inhibitor LprI-like N-terminal" evidence="3">
    <location>
        <begin position="30"/>
        <end position="129"/>
    </location>
</feature>
<feature type="chain" id="PRO_5047441046" description="Lysozyme inhibitor LprI-like N-terminal domain-containing protein" evidence="2">
    <location>
        <begin position="24"/>
        <end position="136"/>
    </location>
</feature>
<keyword evidence="2" id="KW-0732">Signal</keyword>
<reference evidence="4" key="1">
    <citation type="journal article" date="2014" name="Int. J. Syst. Evol. Microbiol.">
        <title>Complete genome of a new Firmicutes species belonging to the dominant human colonic microbiota ('Ruminococcus bicirculans') reveals two chromosomes and a selective capacity to utilize plant glucans.</title>
        <authorList>
            <consortium name="NISC Comparative Sequencing Program"/>
            <person name="Wegmann U."/>
            <person name="Louis P."/>
            <person name="Goesmann A."/>
            <person name="Henrissat B."/>
            <person name="Duncan S.H."/>
            <person name="Flint H.J."/>
        </authorList>
    </citation>
    <scope>NUCLEOTIDE SEQUENCE</scope>
    <source>
        <strain evidence="4">NBRC 102424</strain>
    </source>
</reference>
<gene>
    <name evidence="4" type="ORF">GCM10007891_15500</name>
</gene>
<keyword evidence="5" id="KW-1185">Reference proteome</keyword>
<feature type="coiled-coil region" evidence="1">
    <location>
        <begin position="33"/>
        <end position="64"/>
    </location>
</feature>
<dbReference type="Pfam" id="PF07007">
    <property type="entry name" value="LprI"/>
    <property type="match status" value="1"/>
</dbReference>
<organism evidence="4 5">
    <name type="scientific">Methylophaga thalassica</name>
    <dbReference type="NCBI Taxonomy" id="40223"/>
    <lineage>
        <taxon>Bacteria</taxon>
        <taxon>Pseudomonadati</taxon>
        <taxon>Pseudomonadota</taxon>
        <taxon>Gammaproteobacteria</taxon>
        <taxon>Thiotrichales</taxon>
        <taxon>Piscirickettsiaceae</taxon>
        <taxon>Methylophaga</taxon>
    </lineage>
</organism>
<dbReference type="Gene3D" id="1.20.1270.180">
    <property type="match status" value="1"/>
</dbReference>
<comment type="caution">
    <text evidence="4">The sequence shown here is derived from an EMBL/GenBank/DDBJ whole genome shotgun (WGS) entry which is preliminary data.</text>
</comment>
<proteinExistence type="predicted"/>
<dbReference type="Proteomes" id="UP001161423">
    <property type="component" value="Unassembled WGS sequence"/>
</dbReference>
<protein>
    <recommendedName>
        <fullName evidence="3">Lysozyme inhibitor LprI-like N-terminal domain-containing protein</fullName>
    </recommendedName>
</protein>
<evidence type="ECO:0000259" key="3">
    <source>
        <dbReference type="Pfam" id="PF07007"/>
    </source>
</evidence>
<evidence type="ECO:0000313" key="4">
    <source>
        <dbReference type="EMBL" id="GLP99696.1"/>
    </source>
</evidence>
<accession>A0ABQ5TW60</accession>
<evidence type="ECO:0000256" key="1">
    <source>
        <dbReference type="SAM" id="Coils"/>
    </source>
</evidence>
<dbReference type="EMBL" id="BSND01000005">
    <property type="protein sequence ID" value="GLP99696.1"/>
    <property type="molecule type" value="Genomic_DNA"/>
</dbReference>
<feature type="signal peptide" evidence="2">
    <location>
        <begin position="1"/>
        <end position="23"/>
    </location>
</feature>
<name>A0ABQ5TW60_9GAMM</name>
<sequence>MKRMRKTVLVMMGMGLISSIAHAESETHPCQSASDEKSMYDCLQQELKQAEAKLNDVYDRLETRYKEDASELMDNPSQADYLAKAQDAWHQYRQTSCDFETYESRTGTGFGSIYTACLLEKTQQRTNYLQWFVDNP</sequence>
<reference evidence="4" key="2">
    <citation type="submission" date="2023-01" db="EMBL/GenBank/DDBJ databases">
        <title>Draft genome sequence of Methylophaga thalassica strain NBRC 102424.</title>
        <authorList>
            <person name="Sun Q."/>
            <person name="Mori K."/>
        </authorList>
    </citation>
    <scope>NUCLEOTIDE SEQUENCE</scope>
    <source>
        <strain evidence="4">NBRC 102424</strain>
    </source>
</reference>
<keyword evidence="1" id="KW-0175">Coiled coil</keyword>
<evidence type="ECO:0000313" key="5">
    <source>
        <dbReference type="Proteomes" id="UP001161423"/>
    </source>
</evidence>
<evidence type="ECO:0000256" key="2">
    <source>
        <dbReference type="SAM" id="SignalP"/>
    </source>
</evidence>